<dbReference type="InterPro" id="IPR029055">
    <property type="entry name" value="Ntn_hydrolases_N"/>
</dbReference>
<comment type="caution">
    <text evidence="2">The sequence shown here is derived from an EMBL/GenBank/DDBJ whole genome shotgun (WGS) entry which is preliminary data.</text>
</comment>
<name>A0ABW9KGT8_9BACT</name>
<dbReference type="EMBL" id="JBJYXY010000001">
    <property type="protein sequence ID" value="MFN2974186.1"/>
    <property type="molecule type" value="Genomic_DNA"/>
</dbReference>
<reference evidence="2 3" key="1">
    <citation type="submission" date="2024-12" db="EMBL/GenBank/DDBJ databases">
        <authorList>
            <person name="Lee Y."/>
        </authorList>
    </citation>
    <scope>NUCLEOTIDE SEQUENCE [LARGE SCALE GENOMIC DNA]</scope>
    <source>
        <strain evidence="2 3">03SUJ4</strain>
    </source>
</reference>
<accession>A0ABW9KGT8</accession>
<dbReference type="Pfam" id="PF01112">
    <property type="entry name" value="Asparaginase_2"/>
    <property type="match status" value="1"/>
</dbReference>
<feature type="signal peptide" evidence="1">
    <location>
        <begin position="1"/>
        <end position="25"/>
    </location>
</feature>
<dbReference type="RefSeq" id="WP_263414242.1">
    <property type="nucleotide sequence ID" value="NZ_BAABBH010000001.1"/>
</dbReference>
<evidence type="ECO:0000256" key="1">
    <source>
        <dbReference type="SAM" id="SignalP"/>
    </source>
</evidence>
<protein>
    <submittedName>
        <fullName evidence="2">Isoaspartyl peptidase/L-asparaginase family protein</fullName>
    </submittedName>
</protein>
<keyword evidence="1" id="KW-0732">Signal</keyword>
<dbReference type="InterPro" id="IPR000246">
    <property type="entry name" value="Peptidase_T2"/>
</dbReference>
<proteinExistence type="predicted"/>
<dbReference type="Proteomes" id="UP001634747">
    <property type="component" value="Unassembled WGS sequence"/>
</dbReference>
<keyword evidence="3" id="KW-1185">Reference proteome</keyword>
<evidence type="ECO:0000313" key="2">
    <source>
        <dbReference type="EMBL" id="MFN2974186.1"/>
    </source>
</evidence>
<dbReference type="Gene3D" id="3.60.20.30">
    <property type="entry name" value="(Glycosyl)asparaginase"/>
    <property type="match status" value="1"/>
</dbReference>
<sequence>MKKLVAVALCLAGVFAAAVPCSAQAKKPWLVEVHGGAGDMARANTSPAQEKAIRAVMAEAANAAGKVLDGGGSSVDAVETGIRILEDSGLFDSGKGAILNAAGFSELDAAIMDGKNLKAGSVAAVRTSPHPITLARAVMDKTPHVMIVGSGADEFLASIHGEQVQPRYFWDEGKWQALVDQLKHEGKPVPARPAFAPAAPAGGGGKALVHVTAPGFDEAVMVPPVWSGSGRHYGTVGVVAMDRSGNLAAGTSTGGSQGKLPGRVGDSPILGAGTYAANESCAVSATGVGEYFMRLTIARDVCALVQYKGLKLKAAADEVIHTRLKQLDGVGGLIAIAPDGQAAWSFNTPGMNRARLREGGKVEVVLYDDQP</sequence>
<feature type="chain" id="PRO_5046599558" evidence="1">
    <location>
        <begin position="26"/>
        <end position="371"/>
    </location>
</feature>
<evidence type="ECO:0000313" key="3">
    <source>
        <dbReference type="Proteomes" id="UP001634747"/>
    </source>
</evidence>
<dbReference type="PANTHER" id="PTHR10188:SF6">
    <property type="entry name" value="N(4)-(BETA-N-ACETYLGLUCOSAMINYL)-L-ASPARAGINASE"/>
    <property type="match status" value="1"/>
</dbReference>
<gene>
    <name evidence="2" type="ORF">ACK2TP_00280</name>
</gene>
<dbReference type="SUPFAM" id="SSF56235">
    <property type="entry name" value="N-terminal nucleophile aminohydrolases (Ntn hydrolases)"/>
    <property type="match status" value="1"/>
</dbReference>
<organism evidence="2 3">
    <name type="scientific">Terriglobus aquaticus</name>
    <dbReference type="NCBI Taxonomy" id="940139"/>
    <lineage>
        <taxon>Bacteria</taxon>
        <taxon>Pseudomonadati</taxon>
        <taxon>Acidobacteriota</taxon>
        <taxon>Terriglobia</taxon>
        <taxon>Terriglobales</taxon>
        <taxon>Acidobacteriaceae</taxon>
        <taxon>Terriglobus</taxon>
    </lineage>
</organism>
<dbReference type="CDD" id="cd04701">
    <property type="entry name" value="Asparaginase_2"/>
    <property type="match status" value="1"/>
</dbReference>
<dbReference type="PANTHER" id="PTHR10188">
    <property type="entry name" value="L-ASPARAGINASE"/>
    <property type="match status" value="1"/>
</dbReference>